<evidence type="ECO:0000313" key="5">
    <source>
        <dbReference type="EMBL" id="PWE54794.1"/>
    </source>
</evidence>
<dbReference type="Gene3D" id="2.120.10.30">
    <property type="entry name" value="TolB, C-terminal domain"/>
    <property type="match status" value="1"/>
</dbReference>
<organism evidence="5 6">
    <name type="scientific">Metarhizobium album</name>
    <dbReference type="NCBI Taxonomy" id="2182425"/>
    <lineage>
        <taxon>Bacteria</taxon>
        <taxon>Pseudomonadati</taxon>
        <taxon>Pseudomonadota</taxon>
        <taxon>Alphaproteobacteria</taxon>
        <taxon>Hyphomicrobiales</taxon>
        <taxon>Rhizobiaceae</taxon>
        <taxon>Metarhizobium</taxon>
    </lineage>
</organism>
<dbReference type="Pfam" id="PF03088">
    <property type="entry name" value="Str_synth"/>
    <property type="match status" value="1"/>
</dbReference>
<evidence type="ECO:0000256" key="3">
    <source>
        <dbReference type="ARBA" id="ARBA00023180"/>
    </source>
</evidence>
<dbReference type="RefSeq" id="WP_109459594.1">
    <property type="nucleotide sequence ID" value="NZ_QFBC01000008.1"/>
</dbReference>
<keyword evidence="2" id="KW-0597">Phosphoprotein</keyword>
<reference evidence="5 6" key="1">
    <citation type="submission" date="2018-05" db="EMBL/GenBank/DDBJ databases">
        <title>The draft genome of strain NS-104.</title>
        <authorList>
            <person name="Hang P."/>
            <person name="Jiang J."/>
        </authorList>
    </citation>
    <scope>NUCLEOTIDE SEQUENCE [LARGE SCALE GENOMIC DNA]</scope>
    <source>
        <strain evidence="5 6">NS-104</strain>
    </source>
</reference>
<feature type="domain" description="Strictosidine synthase conserved region" evidence="4">
    <location>
        <begin position="135"/>
        <end position="205"/>
    </location>
</feature>
<evidence type="ECO:0000256" key="2">
    <source>
        <dbReference type="ARBA" id="ARBA00022553"/>
    </source>
</evidence>
<dbReference type="InterPro" id="IPR011042">
    <property type="entry name" value="6-blade_b-propeller_TolB-like"/>
</dbReference>
<dbReference type="OrthoDB" id="8872498at2"/>
<accession>A0A2U2DNA0</accession>
<evidence type="ECO:0000256" key="1">
    <source>
        <dbReference type="ARBA" id="ARBA00009191"/>
    </source>
</evidence>
<proteinExistence type="inferred from homology"/>
<dbReference type="GO" id="GO:0016787">
    <property type="term" value="F:hydrolase activity"/>
    <property type="evidence" value="ECO:0007669"/>
    <property type="project" value="TreeGrafter"/>
</dbReference>
<evidence type="ECO:0000313" key="6">
    <source>
        <dbReference type="Proteomes" id="UP000245252"/>
    </source>
</evidence>
<keyword evidence="3" id="KW-0325">Glycoprotein</keyword>
<sequence>MANALRNWVDRFLGRGEAAVTVPPLDGALKPNNILEEAPVGIHAKTPDNLVVTTTGLVYSSGSTLHHQPACGGAGAVLLDAGAAVTAIAASETGLLAVATPRGIAFFDASGSPAAGFSSGTQACANVTAMAFSPDGSLVVAVGSSKNALENWQRDLLDGERAGSVWRLDPNTGQAAVLASRLGFPNGIAIEPDGTIVVSEAWEKRLVRLDAGGKMLGQVMEDLPGYPARISGSARQGYWLSVFAPRSQLIEFVLREDVYRKAMMAEVAPEFWIAPALRSGYSFREPMQGGALKQMGILKPWAPTRSYGLVIELTADFVPLRSFHSRAGGRRHGITSAVEAGGKLWATSKRGDEVIAVNLGMQGN</sequence>
<gene>
    <name evidence="5" type="ORF">DEM27_17730</name>
</gene>
<dbReference type="AlphaFoldDB" id="A0A2U2DNA0"/>
<comment type="similarity">
    <text evidence="1">Belongs to the strictosidine synthase family.</text>
</comment>
<dbReference type="Proteomes" id="UP000245252">
    <property type="component" value="Unassembled WGS sequence"/>
</dbReference>
<protein>
    <submittedName>
        <fullName evidence="5">Strictosidine synthase</fullName>
    </submittedName>
</protein>
<dbReference type="InterPro" id="IPR018119">
    <property type="entry name" value="Strictosidine_synth_cons-reg"/>
</dbReference>
<evidence type="ECO:0000259" key="4">
    <source>
        <dbReference type="Pfam" id="PF03088"/>
    </source>
</evidence>
<dbReference type="PANTHER" id="PTHR10426">
    <property type="entry name" value="STRICTOSIDINE SYNTHASE-RELATED"/>
    <property type="match status" value="1"/>
</dbReference>
<name>A0A2U2DNA0_9HYPH</name>
<comment type="caution">
    <text evidence="5">The sequence shown here is derived from an EMBL/GenBank/DDBJ whole genome shotgun (WGS) entry which is preliminary data.</text>
</comment>
<dbReference type="EMBL" id="QFBC01000008">
    <property type="protein sequence ID" value="PWE54794.1"/>
    <property type="molecule type" value="Genomic_DNA"/>
</dbReference>
<keyword evidence="6" id="KW-1185">Reference proteome</keyword>
<dbReference type="SUPFAM" id="SSF63829">
    <property type="entry name" value="Calcium-dependent phosphotriesterase"/>
    <property type="match status" value="1"/>
</dbReference>
<dbReference type="PANTHER" id="PTHR10426:SF88">
    <property type="entry name" value="ADIPOCYTE PLASMA MEMBRANE-ASSOCIATED PROTEIN HEMOMUCIN-RELATED"/>
    <property type="match status" value="1"/>
</dbReference>